<accession>A0AA40P0P5</accession>
<proteinExistence type="predicted"/>
<dbReference type="Gene3D" id="3.30.70.270">
    <property type="match status" value="1"/>
</dbReference>
<protein>
    <submittedName>
        <fullName evidence="2">Major facilitator family transporter</fullName>
    </submittedName>
</protein>
<dbReference type="InterPro" id="IPR043128">
    <property type="entry name" value="Rev_trsase/Diguanyl_cyclase"/>
</dbReference>
<dbReference type="SUPFAM" id="SSF55073">
    <property type="entry name" value="Nucleotide cyclase"/>
    <property type="match status" value="1"/>
</dbReference>
<sequence>MLWVAEQFKDSMRPYDVLARIGGDEFTVVIDGLDYPEQAAKIAEKLIERVSGRRQVDGVDITLGASVGIATFPDCGSNLDGLLRAADIAMYEAKRAGRQ</sequence>
<dbReference type="InterPro" id="IPR000160">
    <property type="entry name" value="GGDEF_dom"/>
</dbReference>
<gene>
    <name evidence="2" type="ORF">ALO43_200154</name>
</gene>
<feature type="domain" description="GGDEF" evidence="1">
    <location>
        <begin position="1"/>
        <end position="99"/>
    </location>
</feature>
<dbReference type="Proteomes" id="UP000050523">
    <property type="component" value="Unassembled WGS sequence"/>
</dbReference>
<dbReference type="SMART" id="SM00267">
    <property type="entry name" value="GGDEF"/>
    <property type="match status" value="1"/>
</dbReference>
<dbReference type="PANTHER" id="PTHR46663">
    <property type="entry name" value="DIGUANYLATE CYCLASE DGCT-RELATED"/>
    <property type="match status" value="1"/>
</dbReference>
<evidence type="ECO:0000313" key="2">
    <source>
        <dbReference type="EMBL" id="KPY92348.1"/>
    </source>
</evidence>
<name>A0AA40P0P5_9PSED</name>
<dbReference type="AlphaFoldDB" id="A0AA40P0P5"/>
<dbReference type="PROSITE" id="PS50887">
    <property type="entry name" value="GGDEF"/>
    <property type="match status" value="1"/>
</dbReference>
<dbReference type="Pfam" id="PF00990">
    <property type="entry name" value="GGDEF"/>
    <property type="match status" value="1"/>
</dbReference>
<dbReference type="InterPro" id="IPR052163">
    <property type="entry name" value="DGC-Regulatory_Protein"/>
</dbReference>
<comment type="caution">
    <text evidence="2">The sequence shown here is derived from an EMBL/GenBank/DDBJ whole genome shotgun (WGS) entry which is preliminary data.</text>
</comment>
<dbReference type="InterPro" id="IPR029787">
    <property type="entry name" value="Nucleotide_cyclase"/>
</dbReference>
<evidence type="ECO:0000313" key="3">
    <source>
        <dbReference type="Proteomes" id="UP000050523"/>
    </source>
</evidence>
<dbReference type="NCBIfam" id="TIGR00254">
    <property type="entry name" value="GGDEF"/>
    <property type="match status" value="1"/>
</dbReference>
<organism evidence="2 3">
    <name type="scientific">Pseudomonas tremae</name>
    <dbReference type="NCBI Taxonomy" id="200454"/>
    <lineage>
        <taxon>Bacteria</taxon>
        <taxon>Pseudomonadati</taxon>
        <taxon>Pseudomonadota</taxon>
        <taxon>Gammaproteobacteria</taxon>
        <taxon>Pseudomonadales</taxon>
        <taxon>Pseudomonadaceae</taxon>
        <taxon>Pseudomonas</taxon>
    </lineage>
</organism>
<dbReference type="PANTHER" id="PTHR46663:SF2">
    <property type="entry name" value="GGDEF DOMAIN-CONTAINING PROTEIN"/>
    <property type="match status" value="1"/>
</dbReference>
<evidence type="ECO:0000259" key="1">
    <source>
        <dbReference type="PROSITE" id="PS50887"/>
    </source>
</evidence>
<dbReference type="CDD" id="cd01949">
    <property type="entry name" value="GGDEF"/>
    <property type="match status" value="1"/>
</dbReference>
<dbReference type="EMBL" id="LJRO01000456">
    <property type="protein sequence ID" value="KPY92348.1"/>
    <property type="molecule type" value="Genomic_DNA"/>
</dbReference>
<reference evidence="2 3" key="1">
    <citation type="submission" date="2015-09" db="EMBL/GenBank/DDBJ databases">
        <title>Genome announcement of multiple Pseudomonas syringae strains.</title>
        <authorList>
            <person name="Thakur S."/>
            <person name="Wang P.W."/>
            <person name="Gong Y."/>
            <person name="Weir B.S."/>
            <person name="Guttman D.S."/>
        </authorList>
    </citation>
    <scope>NUCLEOTIDE SEQUENCE [LARGE SCALE GENOMIC DNA]</scope>
    <source>
        <strain evidence="2 3">ICMP9151</strain>
    </source>
</reference>